<dbReference type="SUPFAM" id="SSF48403">
    <property type="entry name" value="Ankyrin repeat"/>
    <property type="match status" value="1"/>
</dbReference>
<dbReference type="AlphaFoldDB" id="D7FST7"/>
<sequence>MRLPQPDLSVSPTFGRQTSAREAESSNSILGAVESGDHAKLREGLSGSAKPPANAVLAPSMSFEHRMRTPLMAAAATGSLALFTTVLHAVNRAIGEQRMETNRISLRRKQLEYVDESGMTLLMLAARSGSVGILEAVVERVRIVEAPERLLDRDHSATTVLMHAAGARRSAVFTVILDELQRCYKDNVEEQLLASSADDRTILMHAARCGDQMGALSVSHACQRFIMPSRLRKLIKQVDGEGVTFLMHAISATADHTGAPTTTTTTTTTSGGGQRQSADEEAGEGGSGDGDDYDEEEEDDVAVAAAVAAAGEGAPRNEWVLDPGMAVLKSAWALVKEVREQLKATDSWGRTIFGHAVLTRRPKVFDAVFFAAREYILDDEIAALMGINKEDKSDTIMETALQTVPRAMAARVARRDQELKRAITLEERASTIESKIQSFIPGKLIVR</sequence>
<accession>D7FST7</accession>
<dbReference type="PANTHER" id="PTHR24184">
    <property type="entry name" value="SI:CH211-189E2.2"/>
    <property type="match status" value="1"/>
</dbReference>
<dbReference type="Gene3D" id="1.25.40.20">
    <property type="entry name" value="Ankyrin repeat-containing domain"/>
    <property type="match status" value="1"/>
</dbReference>
<dbReference type="OrthoDB" id="10400869at2759"/>
<feature type="compositionally biased region" description="Acidic residues" evidence="1">
    <location>
        <begin position="279"/>
        <end position="299"/>
    </location>
</feature>
<dbReference type="EMBL" id="FN649739">
    <property type="protein sequence ID" value="CBJ31228.1"/>
    <property type="molecule type" value="Genomic_DNA"/>
</dbReference>
<proteinExistence type="predicted"/>
<feature type="region of interest" description="Disordered" evidence="1">
    <location>
        <begin position="1"/>
        <end position="31"/>
    </location>
</feature>
<feature type="compositionally biased region" description="Polar residues" evidence="1">
    <location>
        <begin position="8"/>
        <end position="18"/>
    </location>
</feature>
<organism evidence="2 3">
    <name type="scientific">Ectocarpus siliculosus</name>
    <name type="common">Brown alga</name>
    <name type="synonym">Conferva siliculosa</name>
    <dbReference type="NCBI Taxonomy" id="2880"/>
    <lineage>
        <taxon>Eukaryota</taxon>
        <taxon>Sar</taxon>
        <taxon>Stramenopiles</taxon>
        <taxon>Ochrophyta</taxon>
        <taxon>PX clade</taxon>
        <taxon>Phaeophyceae</taxon>
        <taxon>Ectocarpales</taxon>
        <taxon>Ectocarpaceae</taxon>
        <taxon>Ectocarpus</taxon>
    </lineage>
</organism>
<evidence type="ECO:0000313" key="2">
    <source>
        <dbReference type="EMBL" id="CBJ31228.1"/>
    </source>
</evidence>
<dbReference type="EMBL" id="FN648419">
    <property type="protein sequence ID" value="CBJ31228.1"/>
    <property type="molecule type" value="Genomic_DNA"/>
</dbReference>
<gene>
    <name evidence="2" type="ORF">Esi_0239_0032</name>
</gene>
<dbReference type="PANTHER" id="PTHR24184:SF11">
    <property type="entry name" value="ANKYRIN REPEAT AND SOCS BOX CONTAINING 3"/>
    <property type="match status" value="1"/>
</dbReference>
<dbReference type="Proteomes" id="UP000002630">
    <property type="component" value="Linkage Group LG14"/>
</dbReference>
<evidence type="ECO:0000256" key="1">
    <source>
        <dbReference type="SAM" id="MobiDB-lite"/>
    </source>
</evidence>
<dbReference type="InParanoid" id="D7FST7"/>
<feature type="region of interest" description="Disordered" evidence="1">
    <location>
        <begin position="256"/>
        <end position="299"/>
    </location>
</feature>
<evidence type="ECO:0000313" key="3">
    <source>
        <dbReference type="Proteomes" id="UP000002630"/>
    </source>
</evidence>
<name>D7FST7_ECTSI</name>
<evidence type="ECO:0008006" key="4">
    <source>
        <dbReference type="Google" id="ProtNLM"/>
    </source>
</evidence>
<reference evidence="2 3" key="1">
    <citation type="journal article" date="2010" name="Nature">
        <title>The Ectocarpus genome and the independent evolution of multicellularity in brown algae.</title>
        <authorList>
            <person name="Cock J.M."/>
            <person name="Sterck L."/>
            <person name="Rouze P."/>
            <person name="Scornet D."/>
            <person name="Allen A.E."/>
            <person name="Amoutzias G."/>
            <person name="Anthouard V."/>
            <person name="Artiguenave F."/>
            <person name="Aury J.M."/>
            <person name="Badger J.H."/>
            <person name="Beszteri B."/>
            <person name="Billiau K."/>
            <person name="Bonnet E."/>
            <person name="Bothwell J.H."/>
            <person name="Bowler C."/>
            <person name="Boyen C."/>
            <person name="Brownlee C."/>
            <person name="Carrano C.J."/>
            <person name="Charrier B."/>
            <person name="Cho G.Y."/>
            <person name="Coelho S.M."/>
            <person name="Collen J."/>
            <person name="Corre E."/>
            <person name="Da Silva C."/>
            <person name="Delage L."/>
            <person name="Delaroque N."/>
            <person name="Dittami S.M."/>
            <person name="Doulbeau S."/>
            <person name="Elias M."/>
            <person name="Farnham G."/>
            <person name="Gachon C.M."/>
            <person name="Gschloessl B."/>
            <person name="Heesch S."/>
            <person name="Jabbari K."/>
            <person name="Jubin C."/>
            <person name="Kawai H."/>
            <person name="Kimura K."/>
            <person name="Kloareg B."/>
            <person name="Kupper F.C."/>
            <person name="Lang D."/>
            <person name="Le Bail A."/>
            <person name="Leblanc C."/>
            <person name="Lerouge P."/>
            <person name="Lohr M."/>
            <person name="Lopez P.J."/>
            <person name="Martens C."/>
            <person name="Maumus F."/>
            <person name="Michel G."/>
            <person name="Miranda-Saavedra D."/>
            <person name="Morales J."/>
            <person name="Moreau H."/>
            <person name="Motomura T."/>
            <person name="Nagasato C."/>
            <person name="Napoli C.A."/>
            <person name="Nelson D.R."/>
            <person name="Nyvall-Collen P."/>
            <person name="Peters A.F."/>
            <person name="Pommier C."/>
            <person name="Potin P."/>
            <person name="Poulain J."/>
            <person name="Quesneville H."/>
            <person name="Read B."/>
            <person name="Rensing S.A."/>
            <person name="Ritter A."/>
            <person name="Rousvoal S."/>
            <person name="Samanta M."/>
            <person name="Samson G."/>
            <person name="Schroeder D.C."/>
            <person name="Segurens B."/>
            <person name="Strittmatter M."/>
            <person name="Tonon T."/>
            <person name="Tregear J.W."/>
            <person name="Valentin K."/>
            <person name="von Dassow P."/>
            <person name="Yamagishi T."/>
            <person name="Van de Peer Y."/>
            <person name="Wincker P."/>
        </authorList>
    </citation>
    <scope>NUCLEOTIDE SEQUENCE [LARGE SCALE GENOMIC DNA]</scope>
    <source>
        <strain evidence="3">Ec32 / CCAP1310/4</strain>
    </source>
</reference>
<keyword evidence="3" id="KW-1185">Reference proteome</keyword>
<dbReference type="InterPro" id="IPR036770">
    <property type="entry name" value="Ankyrin_rpt-contain_sf"/>
</dbReference>
<protein>
    <recommendedName>
        <fullName evidence="4">Ankyrin repeat protein 1</fullName>
    </recommendedName>
</protein>